<dbReference type="RefSeq" id="XP_009494386.1">
    <property type="nucleotide sequence ID" value="XM_009496111.1"/>
</dbReference>
<feature type="compositionally biased region" description="Low complexity" evidence="4">
    <location>
        <begin position="61"/>
        <end position="77"/>
    </location>
</feature>
<keyword evidence="3" id="KW-0539">Nucleus</keyword>
<comment type="similarity">
    <text evidence="2">Belongs to the SAS10 family.</text>
</comment>
<evidence type="ECO:0000313" key="6">
    <source>
        <dbReference type="EMBL" id="KCV71263.1"/>
    </source>
</evidence>
<gene>
    <name evidence="6" type="ORF">H696_02210</name>
</gene>
<dbReference type="GeneID" id="20526935"/>
<dbReference type="InterPro" id="IPR018972">
    <property type="entry name" value="Sas10_C_dom"/>
</dbReference>
<dbReference type="STRING" id="691883.A0A058ZBG5"/>
<dbReference type="EMBL" id="KB932203">
    <property type="protein sequence ID" value="KCV71263.1"/>
    <property type="molecule type" value="Genomic_DNA"/>
</dbReference>
<dbReference type="OrthoDB" id="1924577at2759"/>
<evidence type="ECO:0000313" key="7">
    <source>
        <dbReference type="Proteomes" id="UP000030693"/>
    </source>
</evidence>
<organism evidence="6">
    <name type="scientific">Fonticula alba</name>
    <name type="common">Slime mold</name>
    <dbReference type="NCBI Taxonomy" id="691883"/>
    <lineage>
        <taxon>Eukaryota</taxon>
        <taxon>Rotosphaerida</taxon>
        <taxon>Fonticulaceae</taxon>
        <taxon>Fonticula</taxon>
    </lineage>
</organism>
<dbReference type="PANTHER" id="PTHR13237">
    <property type="entry name" value="SOMETHING ABOUT SILENCING PROTEIN 10-RELATED"/>
    <property type="match status" value="1"/>
</dbReference>
<evidence type="ECO:0000256" key="3">
    <source>
        <dbReference type="ARBA" id="ARBA00023242"/>
    </source>
</evidence>
<evidence type="ECO:0000256" key="1">
    <source>
        <dbReference type="ARBA" id="ARBA00004123"/>
    </source>
</evidence>
<protein>
    <recommendedName>
        <fullName evidence="5">Sas10 C-terminal domain-containing protein</fullName>
    </recommendedName>
</protein>
<reference evidence="6" key="1">
    <citation type="submission" date="2013-04" db="EMBL/GenBank/DDBJ databases">
        <title>The Genome Sequence of Fonticula alba ATCC 38817.</title>
        <authorList>
            <consortium name="The Broad Institute Genomics Platform"/>
            <person name="Russ C."/>
            <person name="Cuomo C."/>
            <person name="Burger G."/>
            <person name="Gray M.W."/>
            <person name="Holland P.W.H."/>
            <person name="King N."/>
            <person name="Lang F.B.F."/>
            <person name="Roger A.J."/>
            <person name="Ruiz-Trillo I."/>
            <person name="Brown M."/>
            <person name="Walker B."/>
            <person name="Young S."/>
            <person name="Zeng Q."/>
            <person name="Gargeya S."/>
            <person name="Fitzgerald M."/>
            <person name="Haas B."/>
            <person name="Abouelleil A."/>
            <person name="Allen A.W."/>
            <person name="Alvarado L."/>
            <person name="Arachchi H.M."/>
            <person name="Berlin A.M."/>
            <person name="Chapman S.B."/>
            <person name="Gainer-Dewar J."/>
            <person name="Goldberg J."/>
            <person name="Griggs A."/>
            <person name="Gujja S."/>
            <person name="Hansen M."/>
            <person name="Howarth C."/>
            <person name="Imamovic A."/>
            <person name="Ireland A."/>
            <person name="Larimer J."/>
            <person name="McCowan C."/>
            <person name="Murphy C."/>
            <person name="Pearson M."/>
            <person name="Poon T.W."/>
            <person name="Priest M."/>
            <person name="Roberts A."/>
            <person name="Saif S."/>
            <person name="Shea T."/>
            <person name="Sisk P."/>
            <person name="Sykes S."/>
            <person name="Wortman J."/>
            <person name="Nusbaum C."/>
            <person name="Birren B."/>
        </authorList>
    </citation>
    <scope>NUCLEOTIDE SEQUENCE [LARGE SCALE GENOMIC DNA]</scope>
    <source>
        <strain evidence="6">ATCC 38817</strain>
    </source>
</reference>
<feature type="compositionally biased region" description="Low complexity" evidence="4">
    <location>
        <begin position="18"/>
        <end position="32"/>
    </location>
</feature>
<evidence type="ECO:0000256" key="2">
    <source>
        <dbReference type="ARBA" id="ARBA00010979"/>
    </source>
</evidence>
<accession>A0A058ZBG5</accession>
<feature type="domain" description="Sas10 C-terminal" evidence="5">
    <location>
        <begin position="165"/>
        <end position="237"/>
    </location>
</feature>
<feature type="region of interest" description="Disordered" evidence="4">
    <location>
        <begin position="1"/>
        <end position="107"/>
    </location>
</feature>
<comment type="subcellular location">
    <subcellularLocation>
        <location evidence="1">Nucleus</location>
    </subcellularLocation>
</comment>
<dbReference type="AlphaFoldDB" id="A0A058ZBG5"/>
<dbReference type="GO" id="GO:0032040">
    <property type="term" value="C:small-subunit processome"/>
    <property type="evidence" value="ECO:0007669"/>
    <property type="project" value="TreeGrafter"/>
</dbReference>
<dbReference type="Proteomes" id="UP000030693">
    <property type="component" value="Unassembled WGS sequence"/>
</dbReference>
<proteinExistence type="inferred from homology"/>
<name>A0A058ZBG5_FONAL</name>
<dbReference type="PANTHER" id="PTHR13237:SF8">
    <property type="entry name" value="SOMETHING ABOUT SILENCING PROTEIN 10"/>
    <property type="match status" value="1"/>
</dbReference>
<evidence type="ECO:0000256" key="4">
    <source>
        <dbReference type="SAM" id="MobiDB-lite"/>
    </source>
</evidence>
<dbReference type="GO" id="GO:0000462">
    <property type="term" value="P:maturation of SSU-rRNA from tricistronic rRNA transcript (SSU-rRNA, 5.8S rRNA, LSU-rRNA)"/>
    <property type="evidence" value="ECO:0007669"/>
    <property type="project" value="TreeGrafter"/>
</dbReference>
<evidence type="ECO:0000259" key="5">
    <source>
        <dbReference type="Pfam" id="PF09368"/>
    </source>
</evidence>
<keyword evidence="7" id="KW-1185">Reference proteome</keyword>
<dbReference type="eggNOG" id="KOG3118">
    <property type="taxonomic scope" value="Eukaryota"/>
</dbReference>
<dbReference type="Pfam" id="PF09368">
    <property type="entry name" value="Sas10"/>
    <property type="match status" value="1"/>
</dbReference>
<sequence>MSMIAPARKAGSHGNRRAQMAAALAEAASKSAVPSLPSFSAPASKSDKPGAKRLSSADIVAKSATGAAASSKGPAPTTKKRALPTAAGADGMHGASERKRLRAAHMRQQLAKQQVEDEADAPAGAVQDSLAYYQEIATAAAARRAARAAVKGESAPEDAANVIGSKRLLEKSIISNRGLTPKRNKLLKNPRVKRRIRFEQAKIKLKSAGHKSWQPELNPYEGEVTGIKDYNVRSVKFN</sequence>